<sequence length="103" mass="12105">MATQPKKKRIQFALKIDSETEHFYERVEHHDKKGKTRVKEINTPRSGSTSFTVTGNPYEKKIETITEGTRTERFETDDTEEKRKNKGKTNKKRVEVLYDISDL</sequence>
<feature type="compositionally biased region" description="Basic and acidic residues" evidence="1">
    <location>
        <begin position="58"/>
        <end position="83"/>
    </location>
</feature>
<reference evidence="2" key="1">
    <citation type="journal article" date="2020" name="Stud. Mycol.">
        <title>101 Dothideomycetes genomes: a test case for predicting lifestyles and emergence of pathogens.</title>
        <authorList>
            <person name="Haridas S."/>
            <person name="Albert R."/>
            <person name="Binder M."/>
            <person name="Bloem J."/>
            <person name="Labutti K."/>
            <person name="Salamov A."/>
            <person name="Andreopoulos B."/>
            <person name="Baker S."/>
            <person name="Barry K."/>
            <person name="Bills G."/>
            <person name="Bluhm B."/>
            <person name="Cannon C."/>
            <person name="Castanera R."/>
            <person name="Culley D."/>
            <person name="Daum C."/>
            <person name="Ezra D."/>
            <person name="Gonzalez J."/>
            <person name="Henrissat B."/>
            <person name="Kuo A."/>
            <person name="Liang C."/>
            <person name="Lipzen A."/>
            <person name="Lutzoni F."/>
            <person name="Magnuson J."/>
            <person name="Mondo S."/>
            <person name="Nolan M."/>
            <person name="Ohm R."/>
            <person name="Pangilinan J."/>
            <person name="Park H.-J."/>
            <person name="Ramirez L."/>
            <person name="Alfaro M."/>
            <person name="Sun H."/>
            <person name="Tritt A."/>
            <person name="Yoshinaga Y."/>
            <person name="Zwiers L.-H."/>
            <person name="Turgeon B."/>
            <person name="Goodwin S."/>
            <person name="Spatafora J."/>
            <person name="Crous P."/>
            <person name="Grigoriev I."/>
        </authorList>
    </citation>
    <scope>NUCLEOTIDE SEQUENCE</scope>
    <source>
        <strain evidence="2">ATCC 74209</strain>
    </source>
</reference>
<feature type="compositionally biased region" description="Basic and acidic residues" evidence="1">
    <location>
        <begin position="26"/>
        <end position="42"/>
    </location>
</feature>
<dbReference type="Proteomes" id="UP000799536">
    <property type="component" value="Unassembled WGS sequence"/>
</dbReference>
<accession>A0A9P4JL39</accession>
<dbReference type="EMBL" id="ML994126">
    <property type="protein sequence ID" value="KAF2198672.1"/>
    <property type="molecule type" value="Genomic_DNA"/>
</dbReference>
<feature type="region of interest" description="Disordered" evidence="1">
    <location>
        <begin position="26"/>
        <end position="89"/>
    </location>
</feature>
<dbReference type="AlphaFoldDB" id="A0A9P4JL39"/>
<name>A0A9P4JL39_9PLEO</name>
<protein>
    <submittedName>
        <fullName evidence="2">Uncharacterized protein</fullName>
    </submittedName>
</protein>
<evidence type="ECO:0000313" key="3">
    <source>
        <dbReference type="Proteomes" id="UP000799536"/>
    </source>
</evidence>
<organism evidence="2 3">
    <name type="scientific">Delitschia confertaspora ATCC 74209</name>
    <dbReference type="NCBI Taxonomy" id="1513339"/>
    <lineage>
        <taxon>Eukaryota</taxon>
        <taxon>Fungi</taxon>
        <taxon>Dikarya</taxon>
        <taxon>Ascomycota</taxon>
        <taxon>Pezizomycotina</taxon>
        <taxon>Dothideomycetes</taxon>
        <taxon>Pleosporomycetidae</taxon>
        <taxon>Pleosporales</taxon>
        <taxon>Delitschiaceae</taxon>
        <taxon>Delitschia</taxon>
    </lineage>
</organism>
<evidence type="ECO:0000313" key="2">
    <source>
        <dbReference type="EMBL" id="KAF2198672.1"/>
    </source>
</evidence>
<dbReference type="OrthoDB" id="2106730at2759"/>
<gene>
    <name evidence="2" type="ORF">GQ43DRAFT_474328</name>
</gene>
<feature type="compositionally biased region" description="Polar residues" evidence="1">
    <location>
        <begin position="43"/>
        <end position="55"/>
    </location>
</feature>
<comment type="caution">
    <text evidence="2">The sequence shown here is derived from an EMBL/GenBank/DDBJ whole genome shotgun (WGS) entry which is preliminary data.</text>
</comment>
<evidence type="ECO:0000256" key="1">
    <source>
        <dbReference type="SAM" id="MobiDB-lite"/>
    </source>
</evidence>
<proteinExistence type="predicted"/>
<keyword evidence="3" id="KW-1185">Reference proteome</keyword>